<sequence length="232" mass="24485">MHATYCGPAPLPGELATSWNLDPILLAALFALGVGLRRDRAGLAGVAVLAIAFVSPLCALSAALFSARVVHHVLLIAVAAPLLALAVPARRPAGIVIPFVVSTAVLWIWHIPAAYDAALANIPVYWVMQISLLGSAVLFWRAVLVRDGSPVDRLVFVIAAFAQMGLLGALLTFAPTSLYAAHSFAPLAWGMTPLEDQALGGLIMWAPAGIPYAIATIWIARQGWSRLKATRA</sequence>
<evidence type="ECO:0000256" key="3">
    <source>
        <dbReference type="ARBA" id="ARBA00022692"/>
    </source>
</evidence>
<dbReference type="RefSeq" id="WP_183195580.1">
    <property type="nucleotide sequence ID" value="NZ_JACIDA010000001.1"/>
</dbReference>
<evidence type="ECO:0000256" key="6">
    <source>
        <dbReference type="SAM" id="Phobius"/>
    </source>
</evidence>
<accession>A0A7W6EYV7</accession>
<dbReference type="GO" id="GO:0005886">
    <property type="term" value="C:plasma membrane"/>
    <property type="evidence" value="ECO:0007669"/>
    <property type="project" value="UniProtKB-SubCell"/>
</dbReference>
<keyword evidence="4 6" id="KW-1133">Transmembrane helix</keyword>
<feature type="transmembrane region" description="Helical" evidence="6">
    <location>
        <begin position="198"/>
        <end position="220"/>
    </location>
</feature>
<gene>
    <name evidence="7" type="ORF">GGR11_000890</name>
</gene>
<dbReference type="EMBL" id="JACIDA010000001">
    <property type="protein sequence ID" value="MBB3871376.1"/>
    <property type="molecule type" value="Genomic_DNA"/>
</dbReference>
<protein>
    <submittedName>
        <fullName evidence="7">Putative membrane protein</fullName>
    </submittedName>
</protein>
<keyword evidence="2" id="KW-1003">Cell membrane</keyword>
<feature type="transmembrane region" description="Helical" evidence="6">
    <location>
        <begin position="18"/>
        <end position="36"/>
    </location>
</feature>
<feature type="transmembrane region" description="Helical" evidence="6">
    <location>
        <begin position="155"/>
        <end position="178"/>
    </location>
</feature>
<comment type="caution">
    <text evidence="7">The sequence shown here is derived from an EMBL/GenBank/DDBJ whole genome shotgun (WGS) entry which is preliminary data.</text>
</comment>
<evidence type="ECO:0000313" key="7">
    <source>
        <dbReference type="EMBL" id="MBB3871376.1"/>
    </source>
</evidence>
<reference evidence="7 8" key="1">
    <citation type="submission" date="2020-08" db="EMBL/GenBank/DDBJ databases">
        <title>Genomic Encyclopedia of Type Strains, Phase IV (KMG-IV): sequencing the most valuable type-strain genomes for metagenomic binning, comparative biology and taxonomic classification.</title>
        <authorList>
            <person name="Goeker M."/>
        </authorList>
    </citation>
    <scope>NUCLEOTIDE SEQUENCE [LARGE SCALE GENOMIC DNA]</scope>
    <source>
        <strain evidence="7 8">DSM 14878</strain>
    </source>
</reference>
<dbReference type="InterPro" id="IPR019108">
    <property type="entry name" value="Caa3_assmbl_CtaG-rel"/>
</dbReference>
<feature type="transmembrane region" description="Helical" evidence="6">
    <location>
        <begin position="69"/>
        <end position="87"/>
    </location>
</feature>
<dbReference type="Pfam" id="PF09678">
    <property type="entry name" value="Caa3_CtaG"/>
    <property type="match status" value="2"/>
</dbReference>
<proteinExistence type="predicted"/>
<feature type="transmembrane region" description="Helical" evidence="6">
    <location>
        <begin position="94"/>
        <end position="112"/>
    </location>
</feature>
<feature type="transmembrane region" description="Helical" evidence="6">
    <location>
        <begin position="124"/>
        <end position="143"/>
    </location>
</feature>
<evidence type="ECO:0000256" key="2">
    <source>
        <dbReference type="ARBA" id="ARBA00022475"/>
    </source>
</evidence>
<comment type="subcellular location">
    <subcellularLocation>
        <location evidence="1">Cell membrane</location>
        <topology evidence="1">Multi-pass membrane protein</topology>
    </subcellularLocation>
</comment>
<name>A0A7W6EYV7_9CAUL</name>
<keyword evidence="3 6" id="KW-0812">Transmembrane</keyword>
<dbReference type="AlphaFoldDB" id="A0A7W6EYV7"/>
<feature type="transmembrane region" description="Helical" evidence="6">
    <location>
        <begin position="43"/>
        <end position="63"/>
    </location>
</feature>
<evidence type="ECO:0000313" key="8">
    <source>
        <dbReference type="Proteomes" id="UP000532936"/>
    </source>
</evidence>
<keyword evidence="5 6" id="KW-0472">Membrane</keyword>
<evidence type="ECO:0000256" key="1">
    <source>
        <dbReference type="ARBA" id="ARBA00004651"/>
    </source>
</evidence>
<organism evidence="7 8">
    <name type="scientific">Brevundimonas mediterranea</name>
    <dbReference type="NCBI Taxonomy" id="74329"/>
    <lineage>
        <taxon>Bacteria</taxon>
        <taxon>Pseudomonadati</taxon>
        <taxon>Pseudomonadota</taxon>
        <taxon>Alphaproteobacteria</taxon>
        <taxon>Caulobacterales</taxon>
        <taxon>Caulobacteraceae</taxon>
        <taxon>Brevundimonas</taxon>
    </lineage>
</organism>
<dbReference type="Proteomes" id="UP000532936">
    <property type="component" value="Unassembled WGS sequence"/>
</dbReference>
<evidence type="ECO:0000256" key="5">
    <source>
        <dbReference type="ARBA" id="ARBA00023136"/>
    </source>
</evidence>
<evidence type="ECO:0000256" key="4">
    <source>
        <dbReference type="ARBA" id="ARBA00022989"/>
    </source>
</evidence>